<dbReference type="RefSeq" id="WP_207417260.1">
    <property type="nucleotide sequence ID" value="NZ_CP061177.1"/>
</dbReference>
<evidence type="ECO:0000256" key="3">
    <source>
        <dbReference type="SAM" id="MobiDB-lite"/>
    </source>
</evidence>
<protein>
    <submittedName>
        <fullName evidence="4">PHB depolymerase family esterase</fullName>
    </submittedName>
</protein>
<dbReference type="PANTHER" id="PTHR43037">
    <property type="entry name" value="UNNAMED PRODUCT-RELATED"/>
    <property type="match status" value="1"/>
</dbReference>
<dbReference type="EMBL" id="JACTNG010000005">
    <property type="protein sequence ID" value="MBO1079605.1"/>
    <property type="molecule type" value="Genomic_DNA"/>
</dbReference>
<dbReference type="SUPFAM" id="SSF53474">
    <property type="entry name" value="alpha/beta-Hydrolases"/>
    <property type="match status" value="2"/>
</dbReference>
<evidence type="ECO:0000256" key="1">
    <source>
        <dbReference type="ARBA" id="ARBA00022729"/>
    </source>
</evidence>
<organism evidence="4 5">
    <name type="scientific">Roseomonas haemaphysalidis</name>
    <dbReference type="NCBI Taxonomy" id="2768162"/>
    <lineage>
        <taxon>Bacteria</taxon>
        <taxon>Pseudomonadati</taxon>
        <taxon>Pseudomonadota</taxon>
        <taxon>Alphaproteobacteria</taxon>
        <taxon>Acetobacterales</taxon>
        <taxon>Roseomonadaceae</taxon>
        <taxon>Roseomonas</taxon>
    </lineage>
</organism>
<evidence type="ECO:0000256" key="2">
    <source>
        <dbReference type="ARBA" id="ARBA00022801"/>
    </source>
</evidence>
<name>A0ABS3KQ75_9PROT</name>
<dbReference type="PANTHER" id="PTHR43037:SF1">
    <property type="entry name" value="BLL1128 PROTEIN"/>
    <property type="match status" value="1"/>
</dbReference>
<evidence type="ECO:0000313" key="4">
    <source>
        <dbReference type="EMBL" id="MBO1079605.1"/>
    </source>
</evidence>
<dbReference type="Pfam" id="PF10503">
    <property type="entry name" value="Esterase_PHB"/>
    <property type="match status" value="1"/>
</dbReference>
<evidence type="ECO:0000313" key="5">
    <source>
        <dbReference type="Proteomes" id="UP001518989"/>
    </source>
</evidence>
<dbReference type="InterPro" id="IPR029058">
    <property type="entry name" value="AB_hydrolase_fold"/>
</dbReference>
<dbReference type="InterPro" id="IPR010126">
    <property type="entry name" value="Esterase_phb"/>
</dbReference>
<keyword evidence="2" id="KW-0378">Hydrolase</keyword>
<gene>
    <name evidence="4" type="ORF">IAI61_11240</name>
</gene>
<dbReference type="InterPro" id="IPR050955">
    <property type="entry name" value="Plant_Biomass_Hydrol_Est"/>
</dbReference>
<dbReference type="Gene3D" id="3.40.50.1820">
    <property type="entry name" value="alpha/beta hydrolase"/>
    <property type="match status" value="1"/>
</dbReference>
<dbReference type="Proteomes" id="UP001518989">
    <property type="component" value="Unassembled WGS sequence"/>
</dbReference>
<keyword evidence="1" id="KW-0732">Signal</keyword>
<dbReference type="NCBIfam" id="TIGR01840">
    <property type="entry name" value="esterase_phb"/>
    <property type="match status" value="1"/>
</dbReference>
<accession>A0ABS3KQ75</accession>
<reference evidence="4 5" key="1">
    <citation type="submission" date="2020-09" db="EMBL/GenBank/DDBJ databases">
        <title>Roseomonas.</title>
        <authorList>
            <person name="Zhu W."/>
        </authorList>
    </citation>
    <scope>NUCLEOTIDE SEQUENCE [LARGE SCALE GENOMIC DNA]</scope>
    <source>
        <strain evidence="4 5">573</strain>
    </source>
</reference>
<keyword evidence="5" id="KW-1185">Reference proteome</keyword>
<feature type="region of interest" description="Disordered" evidence="3">
    <location>
        <begin position="330"/>
        <end position="368"/>
    </location>
</feature>
<proteinExistence type="predicted"/>
<sequence>MFATSLADLTRYQRRWSRLLGRAPSPPRPRTLLQIVEGFGRNPGDLRMLAYAPPALPAGAPLVVVLHGCKQNAALYDHGTGWSALARRRGFAVLFPEQQQGNNRNLCFNWFQPADVAPQGGELASIDAMIDCMIGRHALDPARVFVTGLSAGGAMAAALLAVRPGRFAAGAIIAGVPFGAARSVGEALNAMFHARRRSGADWAALARQAAGGDGPWPRVAIWQGDADETVVPANALELEKQWTALHGLDGTAPETGIADGHPHRVWRDAAGRAVVESRSIAGLRHGTPIAAPHAGPGGRRVSRMGTASDFILDVGISSTWRIAQSWGLAPARQDAPPPAPRLVRPWASKPPPQRQPARKPKRGGYDPGFGLRLAMAPLASLGRMLRGRKR</sequence>
<comment type="caution">
    <text evidence="4">The sequence shown here is derived from an EMBL/GenBank/DDBJ whole genome shotgun (WGS) entry which is preliminary data.</text>
</comment>